<dbReference type="Pfam" id="PF05630">
    <property type="entry name" value="NPP1"/>
    <property type="match status" value="1"/>
</dbReference>
<feature type="region of interest" description="Disordered" evidence="1">
    <location>
        <begin position="1"/>
        <end position="27"/>
    </location>
</feature>
<reference evidence="2 3" key="1">
    <citation type="submission" date="2020-08" db="EMBL/GenBank/DDBJ databases">
        <title>Sequencing the genomes of 1000 actinobacteria strains.</title>
        <authorList>
            <person name="Klenk H.-P."/>
        </authorList>
    </citation>
    <scope>NUCLEOTIDE SEQUENCE [LARGE SCALE GENOMIC DNA]</scope>
    <source>
        <strain evidence="2 3">DSM 44551</strain>
    </source>
</reference>
<protein>
    <recommendedName>
        <fullName evidence="4">Necrosis inducing protein (NPP1)</fullName>
    </recommendedName>
</protein>
<evidence type="ECO:0000313" key="3">
    <source>
        <dbReference type="Proteomes" id="UP000572635"/>
    </source>
</evidence>
<organism evidence="2 3">
    <name type="scientific">Nocardiopsis composta</name>
    <dbReference type="NCBI Taxonomy" id="157465"/>
    <lineage>
        <taxon>Bacteria</taxon>
        <taxon>Bacillati</taxon>
        <taxon>Actinomycetota</taxon>
        <taxon>Actinomycetes</taxon>
        <taxon>Streptosporangiales</taxon>
        <taxon>Nocardiopsidaceae</taxon>
        <taxon>Nocardiopsis</taxon>
    </lineage>
</organism>
<dbReference type="Proteomes" id="UP000572635">
    <property type="component" value="Unassembled WGS sequence"/>
</dbReference>
<dbReference type="PANTHER" id="PTHR33657:SF6">
    <property type="entry name" value="SECRETED PROTEIN"/>
    <property type="match status" value="1"/>
</dbReference>
<accession>A0A7W8QIK9</accession>
<keyword evidence="3" id="KW-1185">Reference proteome</keyword>
<proteinExistence type="predicted"/>
<dbReference type="EMBL" id="JACHDB010000001">
    <property type="protein sequence ID" value="MBB5430909.1"/>
    <property type="molecule type" value="Genomic_DNA"/>
</dbReference>
<dbReference type="PANTHER" id="PTHR33657">
    <property type="entry name" value="DOMAIN PROTEIN, PUTATIVE (AFU_ORTHOLOGUE AFUA_5G00600)-RELATED"/>
    <property type="match status" value="1"/>
</dbReference>
<dbReference type="AlphaFoldDB" id="A0A7W8QIK9"/>
<dbReference type="PIRSF" id="PIRSF029958">
    <property type="entry name" value="Necrosis-inducing_protein"/>
    <property type="match status" value="1"/>
</dbReference>
<dbReference type="InterPro" id="IPR008701">
    <property type="entry name" value="NPP1"/>
</dbReference>
<evidence type="ECO:0000313" key="2">
    <source>
        <dbReference type="EMBL" id="MBB5430909.1"/>
    </source>
</evidence>
<comment type="caution">
    <text evidence="2">The sequence shown here is derived from an EMBL/GenBank/DDBJ whole genome shotgun (WGS) entry which is preliminary data.</text>
</comment>
<evidence type="ECO:0008006" key="4">
    <source>
        <dbReference type="Google" id="ProtNLM"/>
    </source>
</evidence>
<sequence>MRFAIRSTPPGGQGNRARPERRRGGRRRGALAARALVAAVALVLLAPPAYAFAEPPPAIPANFTEEDGKWQPAFDYDNDGCYPTPAIGPDGTPAEGLKTSGSLNGNCHDQSDLDNTNSYARAKCDPSGWCAHMYALYFEKDQTVHGCCGHRHDLEHVVVWVKDGRAEYVSASAHGDYDTRPADEVLWEGTHAKIVYHKDGASTHAFRFAADHDDPPENHYGDWRYPDLVSWDHFPPGVQEAFAAADYGSATLDLKDGVFEGALAKAKPDGIDFDPEG</sequence>
<dbReference type="RefSeq" id="WP_184389186.1">
    <property type="nucleotide sequence ID" value="NZ_BAAAJD010000034.1"/>
</dbReference>
<evidence type="ECO:0000256" key="1">
    <source>
        <dbReference type="SAM" id="MobiDB-lite"/>
    </source>
</evidence>
<name>A0A7W8QIK9_9ACTN</name>
<gene>
    <name evidence="2" type="ORF">HDA36_000993</name>
</gene>